<dbReference type="NCBIfam" id="TIGR01035">
    <property type="entry name" value="hemA"/>
    <property type="match status" value="1"/>
</dbReference>
<evidence type="ECO:0000313" key="15">
    <source>
        <dbReference type="Proteomes" id="UP001432180"/>
    </source>
</evidence>
<evidence type="ECO:0000259" key="11">
    <source>
        <dbReference type="Pfam" id="PF00745"/>
    </source>
</evidence>
<feature type="domain" description="Glutamyl-tRNA reductase N-terminal" evidence="13">
    <location>
        <begin position="6"/>
        <end position="155"/>
    </location>
</feature>
<dbReference type="PIRSF" id="PIRSF000445">
    <property type="entry name" value="4pyrrol_synth_GluRdtase"/>
    <property type="match status" value="1"/>
</dbReference>
<dbReference type="Proteomes" id="UP001432180">
    <property type="component" value="Chromosome"/>
</dbReference>
<feature type="domain" description="Tetrapyrrole biosynthesis glutamyl-tRNA reductase dimerisation" evidence="11">
    <location>
        <begin position="319"/>
        <end position="416"/>
    </location>
</feature>
<comment type="pathway">
    <text evidence="1 8 9">Porphyrin-containing compound metabolism; protoporphyrin-IX biosynthesis; 5-aminolevulinate from L-glutamyl-tRNA(Glu): step 1/2.</text>
</comment>
<dbReference type="Pfam" id="PF01488">
    <property type="entry name" value="Shikimate_DH"/>
    <property type="match status" value="1"/>
</dbReference>
<evidence type="ECO:0000256" key="5">
    <source>
        <dbReference type="ARBA" id="ARBA00023002"/>
    </source>
</evidence>
<dbReference type="CDD" id="cd05213">
    <property type="entry name" value="NAD_bind_Glutamyl_tRNA_reduct"/>
    <property type="match status" value="1"/>
</dbReference>
<dbReference type="InterPro" id="IPR036291">
    <property type="entry name" value="NAD(P)-bd_dom_sf"/>
</dbReference>
<comment type="similarity">
    <text evidence="2 8 9">Belongs to the glutamyl-tRNA reductase family.</text>
</comment>
<dbReference type="SUPFAM" id="SSF51735">
    <property type="entry name" value="NAD(P)-binding Rossmann-fold domains"/>
    <property type="match status" value="1"/>
</dbReference>
<evidence type="ECO:0000313" key="14">
    <source>
        <dbReference type="EMBL" id="WPL16706.1"/>
    </source>
</evidence>
<evidence type="ECO:0000256" key="10">
    <source>
        <dbReference type="SAM" id="MobiDB-lite"/>
    </source>
</evidence>
<dbReference type="InterPro" id="IPR006151">
    <property type="entry name" value="Shikm_DH/Glu-tRNA_Rdtase"/>
</dbReference>
<feature type="binding site" evidence="8">
    <location>
        <begin position="188"/>
        <end position="193"/>
    </location>
    <ligand>
        <name>NADP(+)</name>
        <dbReference type="ChEBI" id="CHEBI:58349"/>
    </ligand>
</feature>
<dbReference type="InterPro" id="IPR015896">
    <property type="entry name" value="4pyrrol_synth_GluRdtase_dimer"/>
</dbReference>
<dbReference type="Pfam" id="PF05201">
    <property type="entry name" value="GlutR_N"/>
    <property type="match status" value="1"/>
</dbReference>
<evidence type="ECO:0000256" key="6">
    <source>
        <dbReference type="ARBA" id="ARBA00023244"/>
    </source>
</evidence>
<organism evidence="14 15">
    <name type="scientific">Thiorhodovibrio winogradskyi</name>
    <dbReference type="NCBI Taxonomy" id="77007"/>
    <lineage>
        <taxon>Bacteria</taxon>
        <taxon>Pseudomonadati</taxon>
        <taxon>Pseudomonadota</taxon>
        <taxon>Gammaproteobacteria</taxon>
        <taxon>Chromatiales</taxon>
        <taxon>Chromatiaceae</taxon>
        <taxon>Thiorhodovibrio</taxon>
    </lineage>
</organism>
<sequence>MSLLILGLNHKTAPVDIRERLTFGPDVIVGALRSLTDHPVITEGVILSTCNRTEVYCTLDPQASEAQIRDWLGRFHGVDPQLIASHLYAYKDRDAIQHLLKVASGLDSMVLGEPQILGQVKQAFQTACDSGTAGRLLGRLFQHCFSVAKQVRTDTAIGSSPVSVAFAAVSLARQIFSDLSSQTALLIGAGETIELAARHLHQHGIGRIVVANRTVERAHLVASQFDGYAIALTELVNHLPEADIVVSSTASPLPVLGKGAVERALKIRKHRPMFMVDIAVPRDIEPEVGQLSDVYLYTVDDLQGVVDEGMRSRHQAAAQAMEIIDLHTDEFMAWLRSLDAVTLIQDYRQRAENIRDEMVARAHKQLAAGKSAEDVICQLAHTLTNKILHTPSVRLRRAGREGQSDLLEAANQLFALGQDLGQEMGPDGSEPTAGADSSAFTGTRTPSCPAETLARVAGGMR</sequence>
<evidence type="ECO:0000259" key="13">
    <source>
        <dbReference type="Pfam" id="PF05201"/>
    </source>
</evidence>
<evidence type="ECO:0000259" key="12">
    <source>
        <dbReference type="Pfam" id="PF01488"/>
    </source>
</evidence>
<dbReference type="InterPro" id="IPR036453">
    <property type="entry name" value="GluRdtase_dimer_dom_sf"/>
</dbReference>
<comment type="function">
    <text evidence="8">Catalyzes the NADPH-dependent reduction of glutamyl-tRNA(Glu) to glutamate 1-semialdehyde (GSA).</text>
</comment>
<comment type="miscellaneous">
    <text evidence="8">During catalysis, the active site Cys acts as a nucleophile attacking the alpha-carbonyl group of tRNA-bound glutamate with the formation of a thioester intermediate between enzyme and glutamate, and the concomitant release of tRNA(Glu). The thioester intermediate is finally reduced by direct hydride transfer from NADPH, to form the product GSA.</text>
</comment>
<keyword evidence="5 8" id="KW-0560">Oxidoreductase</keyword>
<evidence type="ECO:0000256" key="3">
    <source>
        <dbReference type="ARBA" id="ARBA00012970"/>
    </source>
</evidence>
<feature type="region of interest" description="Disordered" evidence="10">
    <location>
        <begin position="420"/>
        <end position="450"/>
    </location>
</feature>
<feature type="domain" description="Quinate/shikimate 5-dehydrogenase/glutamyl-tRNA reductase" evidence="12">
    <location>
        <begin position="171"/>
        <end position="305"/>
    </location>
</feature>
<dbReference type="EC" id="1.2.1.70" evidence="3 8"/>
<keyword evidence="15" id="KW-1185">Reference proteome</keyword>
<dbReference type="HAMAP" id="MF_00087">
    <property type="entry name" value="Glu_tRNA_reductase"/>
    <property type="match status" value="1"/>
</dbReference>
<feature type="binding site" evidence="8">
    <location>
        <begin position="113"/>
        <end position="115"/>
    </location>
    <ligand>
        <name>substrate</name>
    </ligand>
</feature>
<feature type="site" description="Important for activity" evidence="8">
    <location>
        <position position="98"/>
    </location>
</feature>
<comment type="domain">
    <text evidence="8">Possesses an unusual extended V-shaped dimeric structure with each monomer consisting of three distinct domains arranged along a curved 'spinal' alpha-helix. The N-terminal catalytic domain specifically recognizes the glutamate moiety of the substrate. The second domain is the NADPH-binding domain, and the third C-terminal domain is responsible for dimerization.</text>
</comment>
<evidence type="ECO:0000256" key="8">
    <source>
        <dbReference type="HAMAP-Rule" id="MF_00087"/>
    </source>
</evidence>
<keyword evidence="4 8" id="KW-0521">NADP</keyword>
<evidence type="ECO:0000256" key="9">
    <source>
        <dbReference type="RuleBase" id="RU000584"/>
    </source>
</evidence>
<dbReference type="Gene3D" id="3.40.50.720">
    <property type="entry name" value="NAD(P)-binding Rossmann-like Domain"/>
    <property type="match status" value="1"/>
</dbReference>
<accession>A0ABZ0S9F3</accession>
<dbReference type="SUPFAM" id="SSF69075">
    <property type="entry name" value="Glutamyl tRNA-reductase dimerization domain"/>
    <property type="match status" value="1"/>
</dbReference>
<evidence type="ECO:0000256" key="1">
    <source>
        <dbReference type="ARBA" id="ARBA00005059"/>
    </source>
</evidence>
<feature type="binding site" evidence="8">
    <location>
        <begin position="49"/>
        <end position="52"/>
    </location>
    <ligand>
        <name>substrate</name>
    </ligand>
</feature>
<gene>
    <name evidence="8 14" type="primary">hemA</name>
    <name evidence="14" type="ORF">Thiowin_01675</name>
</gene>
<feature type="active site" description="Nucleophile" evidence="8">
    <location>
        <position position="50"/>
    </location>
</feature>
<evidence type="ECO:0000256" key="4">
    <source>
        <dbReference type="ARBA" id="ARBA00022857"/>
    </source>
</evidence>
<dbReference type="PANTHER" id="PTHR43013">
    <property type="entry name" value="GLUTAMYL-TRNA REDUCTASE"/>
    <property type="match status" value="1"/>
</dbReference>
<dbReference type="EMBL" id="CP121472">
    <property type="protein sequence ID" value="WPL16706.1"/>
    <property type="molecule type" value="Genomic_DNA"/>
</dbReference>
<dbReference type="PROSITE" id="PS00747">
    <property type="entry name" value="GLUTR"/>
    <property type="match status" value="1"/>
</dbReference>
<comment type="catalytic activity">
    <reaction evidence="7 8 9">
        <text>(S)-4-amino-5-oxopentanoate + tRNA(Glu) + NADP(+) = L-glutamyl-tRNA(Glu) + NADPH + H(+)</text>
        <dbReference type="Rhea" id="RHEA:12344"/>
        <dbReference type="Rhea" id="RHEA-COMP:9663"/>
        <dbReference type="Rhea" id="RHEA-COMP:9680"/>
        <dbReference type="ChEBI" id="CHEBI:15378"/>
        <dbReference type="ChEBI" id="CHEBI:57501"/>
        <dbReference type="ChEBI" id="CHEBI:57783"/>
        <dbReference type="ChEBI" id="CHEBI:58349"/>
        <dbReference type="ChEBI" id="CHEBI:78442"/>
        <dbReference type="ChEBI" id="CHEBI:78520"/>
        <dbReference type="EC" id="1.2.1.70"/>
    </reaction>
</comment>
<dbReference type="Gene3D" id="3.30.460.30">
    <property type="entry name" value="Glutamyl-tRNA reductase, N-terminal domain"/>
    <property type="match status" value="1"/>
</dbReference>
<dbReference type="InterPro" id="IPR000343">
    <property type="entry name" value="4pyrrol_synth_GluRdtase"/>
</dbReference>
<dbReference type="PANTHER" id="PTHR43013:SF1">
    <property type="entry name" value="GLUTAMYL-TRNA REDUCTASE"/>
    <property type="match status" value="1"/>
</dbReference>
<dbReference type="SUPFAM" id="SSF69742">
    <property type="entry name" value="Glutamyl tRNA-reductase catalytic, N-terminal domain"/>
    <property type="match status" value="1"/>
</dbReference>
<feature type="binding site" evidence="8">
    <location>
        <position position="108"/>
    </location>
    <ligand>
        <name>substrate</name>
    </ligand>
</feature>
<dbReference type="InterPro" id="IPR018214">
    <property type="entry name" value="GluRdtase_CS"/>
</dbReference>
<proteinExistence type="inferred from homology"/>
<evidence type="ECO:0000256" key="2">
    <source>
        <dbReference type="ARBA" id="ARBA00005916"/>
    </source>
</evidence>
<evidence type="ECO:0000256" key="7">
    <source>
        <dbReference type="ARBA" id="ARBA00047464"/>
    </source>
</evidence>
<dbReference type="InterPro" id="IPR015895">
    <property type="entry name" value="4pyrrol_synth_GluRdtase_N"/>
</dbReference>
<dbReference type="InterPro" id="IPR036343">
    <property type="entry name" value="GluRdtase_N_sf"/>
</dbReference>
<dbReference type="Pfam" id="PF00745">
    <property type="entry name" value="GlutR_dimer"/>
    <property type="match status" value="1"/>
</dbReference>
<keyword evidence="6 8" id="KW-0627">Porphyrin biosynthesis</keyword>
<name>A0ABZ0S9F3_9GAMM</name>
<reference evidence="14 15" key="1">
    <citation type="journal article" date="2023" name="Microorganisms">
        <title>Thiorhodovibrio frisius and Trv. litoralis spp. nov., Two Novel Members from a Clade of Fastidious Purple Sulfur Bacteria That Exhibit Unique Red-Shifted Light-Harvesting Capabilities.</title>
        <authorList>
            <person name="Methner A."/>
            <person name="Kuzyk S.B."/>
            <person name="Petersen J."/>
            <person name="Bauer S."/>
            <person name="Brinkmann H."/>
            <person name="Sichau K."/>
            <person name="Wanner G."/>
            <person name="Wolf J."/>
            <person name="Neumann-Schaal M."/>
            <person name="Henke P."/>
            <person name="Tank M."/>
            <person name="Sproer C."/>
            <person name="Bunk B."/>
            <person name="Overmann J."/>
        </authorList>
    </citation>
    <scope>NUCLEOTIDE SEQUENCE [LARGE SCALE GENOMIC DNA]</scope>
    <source>
        <strain evidence="14 15">DSM 6702</strain>
    </source>
</reference>
<dbReference type="RefSeq" id="WP_328987251.1">
    <property type="nucleotide sequence ID" value="NZ_CP121472.1"/>
</dbReference>
<comment type="subunit">
    <text evidence="8">Homodimer.</text>
</comment>
<protein>
    <recommendedName>
        <fullName evidence="3 8">Glutamyl-tRNA reductase</fullName>
        <shortName evidence="8">GluTR</shortName>
        <ecNumber evidence="3 8">1.2.1.70</ecNumber>
    </recommendedName>
</protein>
<feature type="binding site" evidence="8">
    <location>
        <position position="119"/>
    </location>
    <ligand>
        <name>substrate</name>
    </ligand>
</feature>
<dbReference type="GO" id="GO:0008883">
    <property type="term" value="F:glutamyl-tRNA reductase activity"/>
    <property type="evidence" value="ECO:0007669"/>
    <property type="project" value="UniProtKB-EC"/>
</dbReference>